<dbReference type="GO" id="GO:0003924">
    <property type="term" value="F:GTPase activity"/>
    <property type="evidence" value="ECO:0007669"/>
    <property type="project" value="InterPro"/>
</dbReference>
<dbReference type="PROSITE" id="PS51421">
    <property type="entry name" value="RAS"/>
    <property type="match status" value="1"/>
</dbReference>
<evidence type="ECO:0000256" key="1">
    <source>
        <dbReference type="ARBA" id="ARBA00008846"/>
    </source>
</evidence>
<name>A0A1S3JCD3_LINAN</name>
<dbReference type="KEGG" id="lak:106171651"/>
<dbReference type="InterPro" id="IPR051641">
    <property type="entry name" value="RGK_GTP-binding_reg"/>
</dbReference>
<dbReference type="FunCoup" id="A0A1S3JCD3">
    <property type="interactions" value="66"/>
</dbReference>
<dbReference type="GeneID" id="106171651"/>
<dbReference type="GO" id="GO:0005525">
    <property type="term" value="F:GTP binding"/>
    <property type="evidence" value="ECO:0007669"/>
    <property type="project" value="InterPro"/>
</dbReference>
<feature type="compositionally biased region" description="Polar residues" evidence="3">
    <location>
        <begin position="197"/>
        <end position="211"/>
    </location>
</feature>
<proteinExistence type="inferred from homology"/>
<dbReference type="RefSeq" id="XP_013407544.1">
    <property type="nucleotide sequence ID" value="XM_013552090.1"/>
</dbReference>
<dbReference type="InterPro" id="IPR027417">
    <property type="entry name" value="P-loop_NTPase"/>
</dbReference>
<evidence type="ECO:0000256" key="3">
    <source>
        <dbReference type="SAM" id="MobiDB-lite"/>
    </source>
</evidence>
<dbReference type="PRINTS" id="PR00449">
    <property type="entry name" value="RASTRNSFRMNG"/>
</dbReference>
<dbReference type="OrthoDB" id="5239715at2759"/>
<dbReference type="Pfam" id="PF00071">
    <property type="entry name" value="Ras"/>
    <property type="match status" value="1"/>
</dbReference>
<organism evidence="4 5">
    <name type="scientific">Lingula anatina</name>
    <name type="common">Brachiopod</name>
    <name type="synonym">Lingula unguis</name>
    <dbReference type="NCBI Taxonomy" id="7574"/>
    <lineage>
        <taxon>Eukaryota</taxon>
        <taxon>Metazoa</taxon>
        <taxon>Spiralia</taxon>
        <taxon>Lophotrochozoa</taxon>
        <taxon>Brachiopoda</taxon>
        <taxon>Linguliformea</taxon>
        <taxon>Lingulata</taxon>
        <taxon>Lingulida</taxon>
        <taxon>Linguloidea</taxon>
        <taxon>Lingulidae</taxon>
        <taxon>Lingula</taxon>
    </lineage>
</organism>
<dbReference type="Proteomes" id="UP000085678">
    <property type="component" value="Unplaced"/>
</dbReference>
<dbReference type="SMART" id="SM00175">
    <property type="entry name" value="RAB"/>
    <property type="match status" value="1"/>
</dbReference>
<dbReference type="GO" id="GO:0005886">
    <property type="term" value="C:plasma membrane"/>
    <property type="evidence" value="ECO:0007669"/>
    <property type="project" value="TreeGrafter"/>
</dbReference>
<accession>A0A1S3JCD3</accession>
<feature type="region of interest" description="Disordered" evidence="3">
    <location>
        <begin position="1"/>
        <end position="78"/>
    </location>
</feature>
<feature type="region of interest" description="Disordered" evidence="3">
    <location>
        <begin position="102"/>
        <end position="123"/>
    </location>
</feature>
<dbReference type="SMART" id="SM00173">
    <property type="entry name" value="RAS"/>
    <property type="match status" value="1"/>
</dbReference>
<dbReference type="PROSITE" id="PS51419">
    <property type="entry name" value="RAB"/>
    <property type="match status" value="1"/>
</dbReference>
<reference evidence="5" key="1">
    <citation type="submission" date="2025-08" db="UniProtKB">
        <authorList>
            <consortium name="RefSeq"/>
        </authorList>
    </citation>
    <scope>IDENTIFICATION</scope>
    <source>
        <tissue evidence="5">Gonads</tissue>
    </source>
</reference>
<dbReference type="PANTHER" id="PTHR45775">
    <property type="entry name" value="RAD, GEM/KIR FAMILY MEMBER 2, ISOFORM C"/>
    <property type="match status" value="1"/>
</dbReference>
<sequence length="422" mass="47061">MSRPRSRTVSEPLSKRPGQNCEGGSPSLPCGRPPHRAPNIRYCSSRPRTRSPSPSPVISPLTSSPPAQAAISSPQRRQATKCMTTPKMTKKPVHLDFVNDTWGMRPRSQTMPTKTSVRPPFYPNRDSFELRSPICKTADDDHFPYDDCTRVRSFTLSSKGLQNKGDTVKHTSSMQIGASSCDNCCAAAAEEYRDRTSSVNSRGSGTQTSEDSSGHEKIPYKVAILGAMGVGRTALTRQFLTSEYLGAFDTSFDEDEEKSVSVLLDGEESEMVLMDPMNEQNLHQYEDADAIVIVYSMADRASFEYATDVLFRLRKEDNYTKAIILVGNKSDIVRGREVSLDEGRSIAMTYDCKYTETSAVLNHNVDELLVGTLTQIRLKEQEHGQKPSKTRCVPKSAKQIITRFWKKNGRRVSKSCDNLYVL</sequence>
<feature type="compositionally biased region" description="Low complexity" evidence="3">
    <location>
        <begin position="44"/>
        <end position="78"/>
    </location>
</feature>
<feature type="compositionally biased region" description="Polar residues" evidence="3">
    <location>
        <begin position="107"/>
        <end position="116"/>
    </location>
</feature>
<evidence type="ECO:0000313" key="5">
    <source>
        <dbReference type="RefSeq" id="XP_013407544.1"/>
    </source>
</evidence>
<dbReference type="SUPFAM" id="SSF52540">
    <property type="entry name" value="P-loop containing nucleoside triphosphate hydrolases"/>
    <property type="match status" value="1"/>
</dbReference>
<evidence type="ECO:0000256" key="2">
    <source>
        <dbReference type="ARBA" id="ARBA00022553"/>
    </source>
</evidence>
<dbReference type="PANTHER" id="PTHR45775:SF6">
    <property type="entry name" value="RAD, GEM_KIR FAMILY MEMBER 2, ISOFORM C"/>
    <property type="match status" value="1"/>
</dbReference>
<dbReference type="STRING" id="7574.A0A1S3JCD3"/>
<gene>
    <name evidence="5" type="primary">LOC106171651</name>
</gene>
<dbReference type="GO" id="GO:0005246">
    <property type="term" value="F:calcium channel regulator activity"/>
    <property type="evidence" value="ECO:0007669"/>
    <property type="project" value="TreeGrafter"/>
</dbReference>
<dbReference type="SMART" id="SM00174">
    <property type="entry name" value="RHO"/>
    <property type="match status" value="1"/>
</dbReference>
<keyword evidence="2" id="KW-0597">Phosphoprotein</keyword>
<feature type="region of interest" description="Disordered" evidence="3">
    <location>
        <begin position="195"/>
        <end position="215"/>
    </location>
</feature>
<dbReference type="InterPro" id="IPR001806">
    <property type="entry name" value="Small_GTPase"/>
</dbReference>
<dbReference type="AlphaFoldDB" id="A0A1S3JCD3"/>
<dbReference type="InParanoid" id="A0A1S3JCD3"/>
<keyword evidence="4" id="KW-1185">Reference proteome</keyword>
<dbReference type="Gene3D" id="3.40.50.300">
    <property type="entry name" value="P-loop containing nucleotide triphosphate hydrolases"/>
    <property type="match status" value="1"/>
</dbReference>
<comment type="similarity">
    <text evidence="1">Belongs to the small GTPase superfamily. RGK family.</text>
</comment>
<evidence type="ECO:0000313" key="4">
    <source>
        <dbReference type="Proteomes" id="UP000085678"/>
    </source>
</evidence>
<protein>
    <submittedName>
        <fullName evidence="5">GTP-binding protein REM 1</fullName>
    </submittedName>
</protein>